<dbReference type="Pfam" id="PF01872">
    <property type="entry name" value="RibD_C"/>
    <property type="match status" value="1"/>
</dbReference>
<dbReference type="PANTHER" id="PTHR38011">
    <property type="entry name" value="DIHYDROFOLATE REDUCTASE FAMILY PROTEIN (AFU_ORTHOLOGUE AFUA_8G06820)"/>
    <property type="match status" value="1"/>
</dbReference>
<name>A0A2T0Q6U9_9ACTN</name>
<keyword evidence="2" id="KW-0521">NADP</keyword>
<accession>A0A2T0Q6U9</accession>
<protein>
    <submittedName>
        <fullName evidence="5">2,5-diamino-6-(Ribosylamino)-4(3H)-pyrimidinone 5'-phosphate reductase</fullName>
    </submittedName>
</protein>
<proteinExistence type="predicted"/>
<dbReference type="Gene3D" id="3.40.430.10">
    <property type="entry name" value="Dihydrofolate Reductase, subunit A"/>
    <property type="match status" value="1"/>
</dbReference>
<dbReference type="RefSeq" id="WP_106244130.1">
    <property type="nucleotide sequence ID" value="NZ_PVZC01000003.1"/>
</dbReference>
<evidence type="ECO:0000256" key="2">
    <source>
        <dbReference type="ARBA" id="ARBA00022857"/>
    </source>
</evidence>
<dbReference type="InterPro" id="IPR024072">
    <property type="entry name" value="DHFR-like_dom_sf"/>
</dbReference>
<dbReference type="GO" id="GO:0009231">
    <property type="term" value="P:riboflavin biosynthetic process"/>
    <property type="evidence" value="ECO:0007669"/>
    <property type="project" value="InterPro"/>
</dbReference>
<evidence type="ECO:0000313" key="5">
    <source>
        <dbReference type="EMBL" id="PRX99535.1"/>
    </source>
</evidence>
<keyword evidence="3" id="KW-0560">Oxidoreductase</keyword>
<dbReference type="InterPro" id="IPR002734">
    <property type="entry name" value="RibDG_C"/>
</dbReference>
<evidence type="ECO:0000256" key="1">
    <source>
        <dbReference type="ARBA" id="ARBA00005104"/>
    </source>
</evidence>
<dbReference type="InterPro" id="IPR050765">
    <property type="entry name" value="Riboflavin_Biosynth_HTPR"/>
</dbReference>
<organism evidence="5 6">
    <name type="scientific">Allonocardiopsis opalescens</name>
    <dbReference type="NCBI Taxonomy" id="1144618"/>
    <lineage>
        <taxon>Bacteria</taxon>
        <taxon>Bacillati</taxon>
        <taxon>Actinomycetota</taxon>
        <taxon>Actinomycetes</taxon>
        <taxon>Streptosporangiales</taxon>
        <taxon>Allonocardiopsis</taxon>
    </lineage>
</organism>
<dbReference type="SUPFAM" id="SSF53597">
    <property type="entry name" value="Dihydrofolate reductase-like"/>
    <property type="match status" value="1"/>
</dbReference>
<gene>
    <name evidence="5" type="ORF">CLV72_103136</name>
</gene>
<dbReference type="GO" id="GO:0008703">
    <property type="term" value="F:5-amino-6-(5-phosphoribosylamino)uracil reductase activity"/>
    <property type="evidence" value="ECO:0007669"/>
    <property type="project" value="InterPro"/>
</dbReference>
<keyword evidence="6" id="KW-1185">Reference proteome</keyword>
<dbReference type="EMBL" id="PVZC01000003">
    <property type="protein sequence ID" value="PRX99535.1"/>
    <property type="molecule type" value="Genomic_DNA"/>
</dbReference>
<evidence type="ECO:0000259" key="4">
    <source>
        <dbReference type="Pfam" id="PF01872"/>
    </source>
</evidence>
<dbReference type="Proteomes" id="UP000237846">
    <property type="component" value="Unassembled WGS sequence"/>
</dbReference>
<feature type="domain" description="Bacterial bifunctional deaminase-reductase C-terminal" evidence="4">
    <location>
        <begin position="12"/>
        <end position="203"/>
    </location>
</feature>
<sequence>MPAQPRSPSGRPYVVAHTAVALDGATTGFEPDQGLFYRLAAGWNEDVTLAGADTILAQEPALAAAPRPGPAEDGPLLAVVDGRARVREWAALRELGHWSGVLALHAEATPPRPADRSVPELVAGAERVDLAAALRALGEREGVETVRVDSGGALTGALLTAGLLDEVSLLVHPCLPAEPTAHRWHGSAAAARFTLVESRPLDGGLVWLRYRPAD</sequence>
<evidence type="ECO:0000256" key="3">
    <source>
        <dbReference type="ARBA" id="ARBA00023002"/>
    </source>
</evidence>
<reference evidence="5 6" key="1">
    <citation type="submission" date="2018-03" db="EMBL/GenBank/DDBJ databases">
        <title>Genomic Encyclopedia of Archaeal and Bacterial Type Strains, Phase II (KMG-II): from individual species to whole genera.</title>
        <authorList>
            <person name="Goeker M."/>
        </authorList>
    </citation>
    <scope>NUCLEOTIDE SEQUENCE [LARGE SCALE GENOMIC DNA]</scope>
    <source>
        <strain evidence="5 6">DSM 45601</strain>
    </source>
</reference>
<dbReference type="AlphaFoldDB" id="A0A2T0Q6U9"/>
<evidence type="ECO:0000313" key="6">
    <source>
        <dbReference type="Proteomes" id="UP000237846"/>
    </source>
</evidence>
<comment type="pathway">
    <text evidence="1">Cofactor biosynthesis; riboflavin biosynthesis.</text>
</comment>
<comment type="caution">
    <text evidence="5">The sequence shown here is derived from an EMBL/GenBank/DDBJ whole genome shotgun (WGS) entry which is preliminary data.</text>
</comment>
<dbReference type="PANTHER" id="PTHR38011:SF7">
    <property type="entry name" value="2,5-DIAMINO-6-RIBOSYLAMINO-4(3H)-PYRIMIDINONE 5'-PHOSPHATE REDUCTASE"/>
    <property type="match status" value="1"/>
</dbReference>
<dbReference type="OrthoDB" id="3825908at2"/>